<evidence type="ECO:0000256" key="5">
    <source>
        <dbReference type="ARBA" id="ARBA00022807"/>
    </source>
</evidence>
<dbReference type="Pfam" id="PF02338">
    <property type="entry name" value="OTU"/>
    <property type="match status" value="1"/>
</dbReference>
<dbReference type="InterPro" id="IPR003323">
    <property type="entry name" value="OTU_dom"/>
</dbReference>
<comment type="function">
    <text evidence="6">Hydrolase that can remove conjugated ubiquitin from proteins and may therefore play an important regulatory role at the level of protein turnover by preventing degradation.</text>
</comment>
<evidence type="ECO:0000313" key="9">
    <source>
        <dbReference type="EMBL" id="KAK9907407.1"/>
    </source>
</evidence>
<keyword evidence="3 6" id="KW-0833">Ubl conjugation pathway</keyword>
<evidence type="ECO:0000256" key="4">
    <source>
        <dbReference type="ARBA" id="ARBA00022801"/>
    </source>
</evidence>
<feature type="domain" description="OTU" evidence="8">
    <location>
        <begin position="131"/>
        <end position="253"/>
    </location>
</feature>
<evidence type="ECO:0000256" key="2">
    <source>
        <dbReference type="ARBA" id="ARBA00022670"/>
    </source>
</evidence>
<organism evidence="9 10">
    <name type="scientific">Coccomyxa subellipsoidea</name>
    <dbReference type="NCBI Taxonomy" id="248742"/>
    <lineage>
        <taxon>Eukaryota</taxon>
        <taxon>Viridiplantae</taxon>
        <taxon>Chlorophyta</taxon>
        <taxon>core chlorophytes</taxon>
        <taxon>Trebouxiophyceae</taxon>
        <taxon>Trebouxiophyceae incertae sedis</taxon>
        <taxon>Coccomyxaceae</taxon>
        <taxon>Coccomyxa</taxon>
    </lineage>
</organism>
<proteinExistence type="predicted"/>
<dbReference type="PROSITE" id="PS50802">
    <property type="entry name" value="OTU"/>
    <property type="match status" value="1"/>
</dbReference>
<accession>A0ABR2YKX9</accession>
<reference evidence="9 10" key="1">
    <citation type="journal article" date="2024" name="Nat. Commun.">
        <title>Phylogenomics reveals the evolutionary origins of lichenization in chlorophyte algae.</title>
        <authorList>
            <person name="Puginier C."/>
            <person name="Libourel C."/>
            <person name="Otte J."/>
            <person name="Skaloud P."/>
            <person name="Haon M."/>
            <person name="Grisel S."/>
            <person name="Petersen M."/>
            <person name="Berrin J.G."/>
            <person name="Delaux P.M."/>
            <person name="Dal Grande F."/>
            <person name="Keller J."/>
        </authorList>
    </citation>
    <scope>NUCLEOTIDE SEQUENCE [LARGE SCALE GENOMIC DNA]</scope>
    <source>
        <strain evidence="9 10">SAG 216-7</strain>
    </source>
</reference>
<gene>
    <name evidence="9" type="ORF">WJX75_003031</name>
</gene>
<keyword evidence="5 6" id="KW-0788">Thiol protease</keyword>
<dbReference type="CDD" id="cd22793">
    <property type="entry name" value="OTU_plant_OTU1_2-like"/>
    <property type="match status" value="1"/>
</dbReference>
<dbReference type="Pfam" id="PF24560">
    <property type="entry name" value="zf-C2H2_OTU1_C"/>
    <property type="match status" value="1"/>
</dbReference>
<evidence type="ECO:0000256" key="6">
    <source>
        <dbReference type="RuleBase" id="RU367104"/>
    </source>
</evidence>
<dbReference type="Gene3D" id="3.90.70.80">
    <property type="match status" value="1"/>
</dbReference>
<keyword evidence="10" id="KW-1185">Reference proteome</keyword>
<evidence type="ECO:0000259" key="8">
    <source>
        <dbReference type="PROSITE" id="PS50802"/>
    </source>
</evidence>
<comment type="catalytic activity">
    <reaction evidence="1 6">
        <text>Thiol-dependent hydrolysis of ester, thioester, amide, peptide and isopeptide bonds formed by the C-terminal Gly of ubiquitin (a 76-residue protein attached to proteins as an intracellular targeting signal).</text>
        <dbReference type="EC" id="3.4.19.12"/>
    </reaction>
</comment>
<comment type="caution">
    <text evidence="9">The sequence shown here is derived from an EMBL/GenBank/DDBJ whole genome shotgun (WGS) entry which is preliminary data.</text>
</comment>
<keyword evidence="4 6" id="KW-0378">Hydrolase</keyword>
<dbReference type="InterPro" id="IPR057766">
    <property type="entry name" value="Znf-C2H2_OTU1-like_C"/>
</dbReference>
<dbReference type="SUPFAM" id="SSF54001">
    <property type="entry name" value="Cysteine proteinases"/>
    <property type="match status" value="1"/>
</dbReference>
<dbReference type="InterPro" id="IPR038765">
    <property type="entry name" value="Papain-like_cys_pep_sf"/>
</dbReference>
<sequence length="332" mass="35212">MGTNIRCRGPTGQATLSGLNGGLSLSAFQELLAEKTGQSAEQLAQAREDEELARAIAASLGDDTQSAPAHPAASSAPPQQRAASSAGPRPAARADVEAGDVVSSGAPSTSQLGHKAPPSSVAVAGGSGAVVARRVVASDNSCLFNAVGYVVERSRDKASHLRRVIAETVAGDPEEYSEAFLGKPNQEYCRWIQDSQKWGGAIELSILARYFGREIAAYDVQTKRCDLYGQDMGYEERVMLIYDGLHYDALAVAAFEDAPEDVDITMFEASGPDADSIGRAAAELVAKFHEARQFTDTANFTLRCLVCQLGVKGEKEALEHAKATGHQNFGEY</sequence>
<feature type="compositionally biased region" description="Low complexity" evidence="7">
    <location>
        <begin position="65"/>
        <end position="93"/>
    </location>
</feature>
<feature type="region of interest" description="Disordered" evidence="7">
    <location>
        <begin position="55"/>
        <end position="119"/>
    </location>
</feature>
<dbReference type="PROSITE" id="PS50330">
    <property type="entry name" value="UIM"/>
    <property type="match status" value="1"/>
</dbReference>
<dbReference type="Proteomes" id="UP001491310">
    <property type="component" value="Unassembled WGS sequence"/>
</dbReference>
<dbReference type="EC" id="3.4.19.12" evidence="6"/>
<dbReference type="PANTHER" id="PTHR13312">
    <property type="entry name" value="HIV-INDUCED PROTEIN-7-LIKE PROTEASE"/>
    <property type="match status" value="1"/>
</dbReference>
<keyword evidence="2" id="KW-0645">Protease</keyword>
<dbReference type="EMBL" id="JALJOT010000009">
    <property type="protein sequence ID" value="KAK9907407.1"/>
    <property type="molecule type" value="Genomic_DNA"/>
</dbReference>
<comment type="subcellular location">
    <subcellularLocation>
        <location evidence="6">Cytoplasm</location>
    </subcellularLocation>
</comment>
<dbReference type="InterPro" id="IPR003903">
    <property type="entry name" value="UIM_dom"/>
</dbReference>
<keyword evidence="6" id="KW-0963">Cytoplasm</keyword>
<name>A0ABR2YKX9_9CHLO</name>
<protein>
    <recommendedName>
        <fullName evidence="6">Ubiquitin thioesterase OTU</fullName>
        <ecNumber evidence="6">3.4.19.12</ecNumber>
    </recommendedName>
</protein>
<evidence type="ECO:0000256" key="1">
    <source>
        <dbReference type="ARBA" id="ARBA00000707"/>
    </source>
</evidence>
<dbReference type="PANTHER" id="PTHR13312:SF0">
    <property type="entry name" value="UBIQUITIN THIOESTERASE OTU1"/>
    <property type="match status" value="1"/>
</dbReference>
<evidence type="ECO:0000256" key="3">
    <source>
        <dbReference type="ARBA" id="ARBA00022786"/>
    </source>
</evidence>
<evidence type="ECO:0000256" key="7">
    <source>
        <dbReference type="SAM" id="MobiDB-lite"/>
    </source>
</evidence>
<evidence type="ECO:0000313" key="10">
    <source>
        <dbReference type="Proteomes" id="UP001491310"/>
    </source>
</evidence>